<dbReference type="EMBL" id="CP090958">
    <property type="protein sequence ID" value="WGW10914.1"/>
    <property type="molecule type" value="Genomic_DNA"/>
</dbReference>
<evidence type="ECO:0000256" key="1">
    <source>
        <dbReference type="SAM" id="Phobius"/>
    </source>
</evidence>
<feature type="transmembrane region" description="Helical" evidence="1">
    <location>
        <begin position="169"/>
        <end position="193"/>
    </location>
</feature>
<organism evidence="2 3">
    <name type="scientific">Saxibacter everestensis</name>
    <dbReference type="NCBI Taxonomy" id="2909229"/>
    <lineage>
        <taxon>Bacteria</taxon>
        <taxon>Bacillati</taxon>
        <taxon>Actinomycetota</taxon>
        <taxon>Actinomycetes</taxon>
        <taxon>Micrococcales</taxon>
        <taxon>Brevibacteriaceae</taxon>
        <taxon>Saxibacter</taxon>
    </lineage>
</organism>
<evidence type="ECO:0008006" key="4">
    <source>
        <dbReference type="Google" id="ProtNLM"/>
    </source>
</evidence>
<gene>
    <name evidence="2" type="ORF">LWF01_12425</name>
</gene>
<reference evidence="2 3" key="1">
    <citation type="submission" date="2023-05" db="EMBL/GenBank/DDBJ databases">
        <title>Lithophilousrod everest ZFBP1038 complete genpme.</title>
        <authorList>
            <person name="Tian M."/>
        </authorList>
    </citation>
    <scope>NUCLEOTIDE SEQUENCE [LARGE SCALE GENOMIC DNA]</scope>
    <source>
        <strain evidence="2 3">ZFBP1038</strain>
    </source>
</reference>
<proteinExistence type="predicted"/>
<keyword evidence="1" id="KW-1133">Transmembrane helix</keyword>
<keyword evidence="3" id="KW-1185">Reference proteome</keyword>
<evidence type="ECO:0000313" key="2">
    <source>
        <dbReference type="EMBL" id="WGW10914.1"/>
    </source>
</evidence>
<protein>
    <recommendedName>
        <fullName evidence="4">TPM domain-containing protein</fullName>
    </recommendedName>
</protein>
<keyword evidence="1" id="KW-0812">Transmembrane</keyword>
<evidence type="ECO:0000313" key="3">
    <source>
        <dbReference type="Proteomes" id="UP001209083"/>
    </source>
</evidence>
<dbReference type="Proteomes" id="UP001209083">
    <property type="component" value="Chromosome"/>
</dbReference>
<accession>A0ABY8QRF8</accession>
<dbReference type="RefSeq" id="WP_349637696.1">
    <property type="nucleotide sequence ID" value="NZ_CP090958.1"/>
</dbReference>
<sequence>MSSILEQGAQIAQALKTDNFYLAPGAEETFGAKALTSARSKSESLDYPVYVVALNDADADSADLLTFVHANLQQDGLYILLQPGRSNTYAVETDNETSSVIYDQILLARDDGFQDSSPAKQLNLLLEQLNNPKTLTEQEAQALRDGGMQPGVVQPRAETSPSEPVISDAGMVMLGVLGIAIVVAAAGMGIAALRRNRAKRRYRLPSALVTSVRSLQRKELREQVGQNTLHVAARLEALKTQGLSEDTLETVVHGLDAYSLASRLVDDAASRTVDLAGALVLIRVAERDLFSAEQAADDATQSVRQKKGRKIAGRKSGPGPLALCVFNPLHREAESRADYRLDSGRKVSLPACNDCASAVRSRQEPDWLYDGDEPYASQKTVWGKTLFGAIDGDLIEGLQSYRG</sequence>
<name>A0ABY8QRF8_9MICO</name>
<keyword evidence="1" id="KW-0472">Membrane</keyword>